<dbReference type="KEGG" id="kan:IMCC3317_13660"/>
<organism evidence="1 2">
    <name type="scientific">Kordia antarctica</name>
    <dbReference type="NCBI Taxonomy" id="1218801"/>
    <lineage>
        <taxon>Bacteria</taxon>
        <taxon>Pseudomonadati</taxon>
        <taxon>Bacteroidota</taxon>
        <taxon>Flavobacteriia</taxon>
        <taxon>Flavobacteriales</taxon>
        <taxon>Flavobacteriaceae</taxon>
        <taxon>Kordia</taxon>
    </lineage>
</organism>
<reference evidence="1 2" key="1">
    <citation type="journal article" date="2013" name="Int. J. Syst. Evol. Microbiol.">
        <title>Kordia antarctica sp. nov., isolated from Antarctic seawater.</title>
        <authorList>
            <person name="Baek K."/>
            <person name="Choi A."/>
            <person name="Kang I."/>
            <person name="Lee K."/>
            <person name="Cho J.C."/>
        </authorList>
    </citation>
    <scope>NUCLEOTIDE SEQUENCE [LARGE SCALE GENOMIC DNA]</scope>
    <source>
        <strain evidence="1 2">IMCC3317</strain>
    </source>
</reference>
<protein>
    <submittedName>
        <fullName evidence="1">Uncharacterized protein</fullName>
    </submittedName>
</protein>
<proteinExistence type="predicted"/>
<keyword evidence="2" id="KW-1185">Reference proteome</keyword>
<sequence length="56" mass="6420">MKKTKFPASHQLAIQSESFVKEGTLLQRCTTEIHNTKREAMTTAHWKPISKILLPI</sequence>
<dbReference type="AlphaFoldDB" id="A0A7L4ZH16"/>
<dbReference type="EMBL" id="CP019288">
    <property type="protein sequence ID" value="QHI36013.1"/>
    <property type="molecule type" value="Genomic_DNA"/>
</dbReference>
<dbReference type="RefSeq" id="WP_160128747.1">
    <property type="nucleotide sequence ID" value="NZ_CP019288.1"/>
</dbReference>
<dbReference type="Proteomes" id="UP000464657">
    <property type="component" value="Chromosome"/>
</dbReference>
<evidence type="ECO:0000313" key="2">
    <source>
        <dbReference type="Proteomes" id="UP000464657"/>
    </source>
</evidence>
<name>A0A7L4ZH16_9FLAO</name>
<evidence type="ECO:0000313" key="1">
    <source>
        <dbReference type="EMBL" id="QHI36013.1"/>
    </source>
</evidence>
<accession>A0A7L4ZH16</accession>
<gene>
    <name evidence="1" type="ORF">IMCC3317_13660</name>
</gene>